<dbReference type="FunFam" id="1.10.472.10:FF:000091">
    <property type="entry name" value="putative cyclin-B3-1 isoform X3"/>
    <property type="match status" value="1"/>
</dbReference>
<organism evidence="9 10">
    <name type="scientific">Dillenia turbinata</name>
    <dbReference type="NCBI Taxonomy" id="194707"/>
    <lineage>
        <taxon>Eukaryota</taxon>
        <taxon>Viridiplantae</taxon>
        <taxon>Streptophyta</taxon>
        <taxon>Embryophyta</taxon>
        <taxon>Tracheophyta</taxon>
        <taxon>Spermatophyta</taxon>
        <taxon>Magnoliopsida</taxon>
        <taxon>eudicotyledons</taxon>
        <taxon>Gunneridae</taxon>
        <taxon>Pentapetalae</taxon>
        <taxon>Dilleniales</taxon>
        <taxon>Dilleniaceae</taxon>
        <taxon>Dillenia</taxon>
    </lineage>
</organism>
<evidence type="ECO:0000259" key="8">
    <source>
        <dbReference type="SMART" id="SM01332"/>
    </source>
</evidence>
<feature type="non-terminal residue" evidence="9">
    <location>
        <position position="1"/>
    </location>
</feature>
<dbReference type="InterPro" id="IPR036915">
    <property type="entry name" value="Cyclin-like_sf"/>
</dbReference>
<evidence type="ECO:0000256" key="2">
    <source>
        <dbReference type="ARBA" id="ARBA00022618"/>
    </source>
</evidence>
<dbReference type="AlphaFoldDB" id="A0AAN8ZI07"/>
<evidence type="ECO:0000256" key="1">
    <source>
        <dbReference type="ARBA" id="ARBA00006955"/>
    </source>
</evidence>
<dbReference type="Pfam" id="PF02984">
    <property type="entry name" value="Cyclin_C"/>
    <property type="match status" value="1"/>
</dbReference>
<evidence type="ECO:0000256" key="5">
    <source>
        <dbReference type="RuleBase" id="RU000383"/>
    </source>
</evidence>
<dbReference type="Pfam" id="PF00134">
    <property type="entry name" value="Cyclin_N"/>
    <property type="match status" value="1"/>
</dbReference>
<evidence type="ECO:0000256" key="3">
    <source>
        <dbReference type="ARBA" id="ARBA00023127"/>
    </source>
</evidence>
<keyword evidence="4" id="KW-0131">Cell cycle</keyword>
<feature type="domain" description="Cyclin C-terminal" evidence="8">
    <location>
        <begin position="762"/>
        <end position="879"/>
    </location>
</feature>
<dbReference type="SMART" id="SM01332">
    <property type="entry name" value="Cyclin_C"/>
    <property type="match status" value="1"/>
</dbReference>
<comment type="caution">
    <text evidence="9">The sequence shown here is derived from an EMBL/GenBank/DDBJ whole genome shotgun (WGS) entry which is preliminary data.</text>
</comment>
<dbReference type="SMART" id="SM00385">
    <property type="entry name" value="CYCLIN"/>
    <property type="match status" value="2"/>
</dbReference>
<dbReference type="FunFam" id="1.10.472.10:FF:000057">
    <property type="entry name" value="Cyclin N-terminal domain containing 2"/>
    <property type="match status" value="1"/>
</dbReference>
<dbReference type="InterPro" id="IPR006671">
    <property type="entry name" value="Cyclin_N"/>
</dbReference>
<dbReference type="InterPro" id="IPR013763">
    <property type="entry name" value="Cyclin-like_dom"/>
</dbReference>
<evidence type="ECO:0000313" key="9">
    <source>
        <dbReference type="EMBL" id="KAK6934743.1"/>
    </source>
</evidence>
<reference evidence="9 10" key="1">
    <citation type="submission" date="2023-12" db="EMBL/GenBank/DDBJ databases">
        <title>A high-quality genome assembly for Dillenia turbinata (Dilleniales).</title>
        <authorList>
            <person name="Chanderbali A."/>
        </authorList>
    </citation>
    <scope>NUCLEOTIDE SEQUENCE [LARGE SCALE GENOMIC DNA]</scope>
    <source>
        <strain evidence="9">LSX21</strain>
        <tissue evidence="9">Leaf</tissue>
    </source>
</reference>
<feature type="compositionally biased region" description="Basic residues" evidence="6">
    <location>
        <begin position="557"/>
        <end position="566"/>
    </location>
</feature>
<dbReference type="Proteomes" id="UP001370490">
    <property type="component" value="Unassembled WGS sequence"/>
</dbReference>
<dbReference type="GO" id="GO:0051301">
    <property type="term" value="P:cell division"/>
    <property type="evidence" value="ECO:0007669"/>
    <property type="project" value="UniProtKB-KW"/>
</dbReference>
<name>A0AAN8ZI07_9MAGN</name>
<feature type="region of interest" description="Disordered" evidence="6">
    <location>
        <begin position="546"/>
        <end position="566"/>
    </location>
</feature>
<feature type="region of interest" description="Disordered" evidence="6">
    <location>
        <begin position="119"/>
        <end position="154"/>
    </location>
</feature>
<gene>
    <name evidence="9" type="ORF">RJ641_034898</name>
</gene>
<evidence type="ECO:0000256" key="6">
    <source>
        <dbReference type="SAM" id="MobiDB-lite"/>
    </source>
</evidence>
<evidence type="ECO:0000256" key="4">
    <source>
        <dbReference type="ARBA" id="ARBA00023306"/>
    </source>
</evidence>
<dbReference type="InterPro" id="IPR039361">
    <property type="entry name" value="Cyclin"/>
</dbReference>
<evidence type="ECO:0000313" key="10">
    <source>
        <dbReference type="Proteomes" id="UP001370490"/>
    </source>
</evidence>
<feature type="compositionally biased region" description="Polar residues" evidence="6">
    <location>
        <begin position="131"/>
        <end position="143"/>
    </location>
</feature>
<feature type="domain" description="Cyclin-like" evidence="7">
    <location>
        <begin position="644"/>
        <end position="727"/>
    </location>
</feature>
<dbReference type="InterPro" id="IPR004367">
    <property type="entry name" value="Cyclin_C-dom"/>
</dbReference>
<accession>A0AAN8ZI07</accession>
<keyword evidence="10" id="KW-1185">Reference proteome</keyword>
<sequence>AHVPPSHHNSRKPSPLSPQSNFILPWWQSRANQKQAAIELQNITTSEQILRFLLISEMSKSEFDVYCDADTGKSSTRAPNPRFKKTLVNEKGTMRKNTNDMEVHSIKYLDKIKSKAQNPAQVSFGRKPLSDVSNTRGSISTRQRFNDSKTGRKASTLSSTMAASHISGKAFVGTQAFCTRGIGKSYSLKTESIRGSKASSSEHNNKGRLSESLSTDSRQVLVQICLAFALYMHKWKTVSEHAMQTRLETFISFAGLCIKIDIFVRLIFILLVLHERKSLPILRKVNLGYVVGEDWKANSGKKGGKCGLPIGRKGLSSVKCGGRSLLRNPATDGFSTLAQRIPPKSDSAESSIKLVEGKLITKPCQDASNIPTLKKVADQRYAEGMIAKQQRRETSQTDHVQVRIKSRKPIEATRKSLPVLKQVNLMGASQLKETAEKSGNVNTKIYKKMCPPISNARSHLWRKRASDGFVSMASRSQVKVDARYLMRKSVKPIMKAEVKISNRPDTSSSNKPISVVAISKNEEANTSSLSQTTACEHSEKGFPYEKCNLDTRSSHSSSRRKSNRRRSYTSLLMASSKILEEQGEPMKLERLPSIDDKCNHLEVAEYVDEIYFYYWVTEAQNPSLENYMVIQTDITPQMRGILINWLIEVHFKFDLMQETLYLLVTLLDQYLSMVAVKKNELQLVGLTTLLLASKYEDGWPPKVMDLISISAESYTRNQMLKMNYSFSVATNLSFLLGSKNVLHGFIQENVILKRLKFRLNTPTPYVFMLRFLKAAQLDTKHKHLALYLLELCLVEYEALKFKPSLLSACAIYVARCTLQLAPAWTSLLSRHTHYEEPKLREGAEMILGFQRVAGTGLLNVTYEKYLNADLSCVAKIRPLDRLPL</sequence>
<dbReference type="EMBL" id="JBAMMX010000008">
    <property type="protein sequence ID" value="KAK6934743.1"/>
    <property type="molecule type" value="Genomic_DNA"/>
</dbReference>
<comment type="similarity">
    <text evidence="1">Belongs to the cyclin family. Cyclin AB subfamily.</text>
</comment>
<feature type="domain" description="Cyclin-like" evidence="7">
    <location>
        <begin position="766"/>
        <end position="848"/>
    </location>
</feature>
<proteinExistence type="inferred from homology"/>
<keyword evidence="2" id="KW-0132">Cell division</keyword>
<dbReference type="SUPFAM" id="SSF47954">
    <property type="entry name" value="Cyclin-like"/>
    <property type="match status" value="2"/>
</dbReference>
<dbReference type="CDD" id="cd20507">
    <property type="entry name" value="CYCLIN_CCNB1-like_rpt1"/>
    <property type="match status" value="1"/>
</dbReference>
<protein>
    <submittedName>
        <fullName evidence="9">Cyclin, C-terminal domain</fullName>
    </submittedName>
</protein>
<keyword evidence="3 5" id="KW-0195">Cyclin</keyword>
<evidence type="ECO:0000259" key="7">
    <source>
        <dbReference type="SMART" id="SM00385"/>
    </source>
</evidence>
<dbReference type="Gene3D" id="1.10.472.10">
    <property type="entry name" value="Cyclin-like"/>
    <property type="match status" value="2"/>
</dbReference>
<dbReference type="PANTHER" id="PTHR10177">
    <property type="entry name" value="CYCLINS"/>
    <property type="match status" value="1"/>
</dbReference>